<organism evidence="8 9">
    <name type="scientific">Agathobacter rectalis</name>
    <dbReference type="NCBI Taxonomy" id="39491"/>
    <lineage>
        <taxon>Bacteria</taxon>
        <taxon>Bacillati</taxon>
        <taxon>Bacillota</taxon>
        <taxon>Clostridia</taxon>
        <taxon>Lachnospirales</taxon>
        <taxon>Lachnospiraceae</taxon>
        <taxon>Agathobacter</taxon>
    </lineage>
</organism>
<evidence type="ECO:0000256" key="3">
    <source>
        <dbReference type="ARBA" id="ARBA00022691"/>
    </source>
</evidence>
<protein>
    <recommendedName>
        <fullName evidence="7">Cytosine-specific methyltransferase</fullName>
        <ecNumber evidence="7">2.1.1.37</ecNumber>
    </recommendedName>
</protein>
<keyword evidence="1 5" id="KW-0489">Methyltransferase</keyword>
<dbReference type="PROSITE" id="PS00095">
    <property type="entry name" value="C5_MTASE_2"/>
    <property type="match status" value="1"/>
</dbReference>
<dbReference type="NCBIfam" id="TIGR00675">
    <property type="entry name" value="dcm"/>
    <property type="match status" value="1"/>
</dbReference>
<dbReference type="Gene3D" id="3.40.50.150">
    <property type="entry name" value="Vaccinia Virus protein VP39"/>
    <property type="match status" value="1"/>
</dbReference>
<evidence type="ECO:0000256" key="4">
    <source>
        <dbReference type="ARBA" id="ARBA00022747"/>
    </source>
</evidence>
<dbReference type="PRINTS" id="PR00105">
    <property type="entry name" value="C5METTRFRASE"/>
</dbReference>
<reference evidence="8 9" key="1">
    <citation type="submission" date="2018-08" db="EMBL/GenBank/DDBJ databases">
        <title>A genome reference for cultivated species of the human gut microbiota.</title>
        <authorList>
            <person name="Zou Y."/>
            <person name="Xue W."/>
            <person name="Luo G."/>
        </authorList>
    </citation>
    <scope>NUCLEOTIDE SEQUENCE [LARGE SCALE GENOMIC DNA]</scope>
    <source>
        <strain evidence="8 9">OM07-13</strain>
    </source>
</reference>
<dbReference type="AlphaFoldDB" id="A0A3E4YJM7"/>
<dbReference type="RefSeq" id="WP_117717882.1">
    <property type="nucleotide sequence ID" value="NZ_JANFZO010000007.1"/>
</dbReference>
<gene>
    <name evidence="8" type="ORF">DXB99_00150</name>
</gene>
<keyword evidence="2 5" id="KW-0808">Transferase</keyword>
<evidence type="ECO:0000256" key="5">
    <source>
        <dbReference type="PROSITE-ProRule" id="PRU01016"/>
    </source>
</evidence>
<name>A0A3E4YJM7_9FIRM</name>
<comment type="similarity">
    <text evidence="5 6">Belongs to the class I-like SAM-binding methyltransferase superfamily. C5-methyltransferase family.</text>
</comment>
<evidence type="ECO:0000256" key="2">
    <source>
        <dbReference type="ARBA" id="ARBA00022679"/>
    </source>
</evidence>
<keyword evidence="4" id="KW-0680">Restriction system</keyword>
<dbReference type="SUPFAM" id="SSF53335">
    <property type="entry name" value="S-adenosyl-L-methionine-dependent methyltransferases"/>
    <property type="match status" value="1"/>
</dbReference>
<evidence type="ECO:0000313" key="8">
    <source>
        <dbReference type="EMBL" id="RGM74977.1"/>
    </source>
</evidence>
<dbReference type="Gene3D" id="3.90.120.10">
    <property type="entry name" value="DNA Methylase, subunit A, domain 2"/>
    <property type="match status" value="1"/>
</dbReference>
<dbReference type="GO" id="GO:0032259">
    <property type="term" value="P:methylation"/>
    <property type="evidence" value="ECO:0007669"/>
    <property type="project" value="UniProtKB-KW"/>
</dbReference>
<keyword evidence="3 5" id="KW-0949">S-adenosyl-L-methionine</keyword>
<evidence type="ECO:0000313" key="9">
    <source>
        <dbReference type="Proteomes" id="UP000260758"/>
    </source>
</evidence>
<dbReference type="Proteomes" id="UP000260758">
    <property type="component" value="Unassembled WGS sequence"/>
</dbReference>
<dbReference type="PROSITE" id="PS00094">
    <property type="entry name" value="C5_MTASE_1"/>
    <property type="match status" value="1"/>
</dbReference>
<dbReference type="InterPro" id="IPR001525">
    <property type="entry name" value="C5_MeTfrase"/>
</dbReference>
<dbReference type="CDD" id="cd00315">
    <property type="entry name" value="Cyt_C5_DNA_methylase"/>
    <property type="match status" value="1"/>
</dbReference>
<dbReference type="EC" id="2.1.1.37" evidence="7"/>
<proteinExistence type="inferred from homology"/>
<evidence type="ECO:0000256" key="6">
    <source>
        <dbReference type="RuleBase" id="RU000416"/>
    </source>
</evidence>
<dbReference type="InterPro" id="IPR018117">
    <property type="entry name" value="C5_DNA_meth_AS"/>
</dbReference>
<dbReference type="GO" id="GO:0003886">
    <property type="term" value="F:DNA (cytosine-5-)-methyltransferase activity"/>
    <property type="evidence" value="ECO:0007669"/>
    <property type="project" value="UniProtKB-EC"/>
</dbReference>
<dbReference type="PANTHER" id="PTHR46098:SF1">
    <property type="entry name" value="TRNA (CYTOSINE(38)-C(5))-METHYLTRANSFERASE"/>
    <property type="match status" value="1"/>
</dbReference>
<sequence length="404" mass="46108">MPQGGARVGAGRTPLAPSRKKKDYKIYLNTDVYEDINTYGKGNSFSTKVVDLVTAEIDNRKPHNYHYRFIDLFAGVGGFHLAFEKYGNECVFASEIEPHCQKVYEKNYGMLPAGDITKISTDEIPDFDILCAGFPCQPFSYAGKLEGFEDKTRGTLFFDILRIIKAKRPKMFLLENVKGLKSHQKGKTMNIIINSLEDAGYTVYWKVLDSHEFGVPQKRERWYCVGFDKNIDFNFPKGTNNTTTLRDIVDVNLDDPKLKLSDFEMSRIRHHFESDEIRVQHDNSKYDPNTKKGKYGVYSYLKPDKTLRFHIGDPAKTQIQEAYYCSLDSVAPAIIVAREPKLWDIGRRLSVDECRKLQGFPDGFIMDQSEIQAKKQMGNSVAVPVIEAIAKAMLEAYEKGEQHN</sequence>
<comment type="catalytic activity">
    <reaction evidence="7">
        <text>a 2'-deoxycytidine in DNA + S-adenosyl-L-methionine = a 5-methyl-2'-deoxycytidine in DNA + S-adenosyl-L-homocysteine + H(+)</text>
        <dbReference type="Rhea" id="RHEA:13681"/>
        <dbReference type="Rhea" id="RHEA-COMP:11369"/>
        <dbReference type="Rhea" id="RHEA-COMP:11370"/>
        <dbReference type="ChEBI" id="CHEBI:15378"/>
        <dbReference type="ChEBI" id="CHEBI:57856"/>
        <dbReference type="ChEBI" id="CHEBI:59789"/>
        <dbReference type="ChEBI" id="CHEBI:85452"/>
        <dbReference type="ChEBI" id="CHEBI:85454"/>
        <dbReference type="EC" id="2.1.1.37"/>
    </reaction>
</comment>
<accession>A0A3E4YJM7</accession>
<evidence type="ECO:0000256" key="7">
    <source>
        <dbReference type="RuleBase" id="RU000417"/>
    </source>
</evidence>
<comment type="caution">
    <text evidence="8">The sequence shown here is derived from an EMBL/GenBank/DDBJ whole genome shotgun (WGS) entry which is preliminary data.</text>
</comment>
<dbReference type="InterPro" id="IPR031303">
    <property type="entry name" value="C5_meth_CS"/>
</dbReference>
<dbReference type="Pfam" id="PF00145">
    <property type="entry name" value="DNA_methylase"/>
    <property type="match status" value="1"/>
</dbReference>
<dbReference type="InterPro" id="IPR050750">
    <property type="entry name" value="C5-MTase"/>
</dbReference>
<evidence type="ECO:0000256" key="1">
    <source>
        <dbReference type="ARBA" id="ARBA00022603"/>
    </source>
</evidence>
<dbReference type="InterPro" id="IPR029063">
    <property type="entry name" value="SAM-dependent_MTases_sf"/>
</dbReference>
<dbReference type="EMBL" id="QSTP01000001">
    <property type="protein sequence ID" value="RGM74977.1"/>
    <property type="molecule type" value="Genomic_DNA"/>
</dbReference>
<dbReference type="PROSITE" id="PS51679">
    <property type="entry name" value="SAM_MT_C5"/>
    <property type="match status" value="1"/>
</dbReference>
<dbReference type="GO" id="GO:0009307">
    <property type="term" value="P:DNA restriction-modification system"/>
    <property type="evidence" value="ECO:0007669"/>
    <property type="project" value="UniProtKB-KW"/>
</dbReference>
<dbReference type="PANTHER" id="PTHR46098">
    <property type="entry name" value="TRNA (CYTOSINE(38)-C(5))-METHYLTRANSFERASE"/>
    <property type="match status" value="1"/>
</dbReference>
<feature type="active site" evidence="5">
    <location>
        <position position="136"/>
    </location>
</feature>